<dbReference type="EMBL" id="BOMV01000012">
    <property type="protein sequence ID" value="GIE94228.1"/>
    <property type="molecule type" value="Genomic_DNA"/>
</dbReference>
<feature type="binding site" evidence="3">
    <location>
        <position position="73"/>
    </location>
    <ligand>
        <name>shikimate</name>
        <dbReference type="ChEBI" id="CHEBI:36208"/>
    </ligand>
</feature>
<accession>A0A919JT00</accession>
<name>A0A919JT00_9ACTN</name>
<dbReference type="PANTHER" id="PTHR21089">
    <property type="entry name" value="SHIKIMATE DEHYDROGENASE"/>
    <property type="match status" value="1"/>
</dbReference>
<dbReference type="EC" id="1.1.1.25" evidence="3"/>
<dbReference type="GO" id="GO:0050661">
    <property type="term" value="F:NADP binding"/>
    <property type="evidence" value="ECO:0007669"/>
    <property type="project" value="TreeGrafter"/>
</dbReference>
<dbReference type="InterPro" id="IPR013708">
    <property type="entry name" value="Shikimate_DH-bd_N"/>
</dbReference>
<comment type="function">
    <text evidence="3">Involved in the biosynthesis of the chorismate, which leads to the biosynthesis of aromatic amino acids. Catalyzes the reversible NADPH linked reduction of 3-dehydroshikimate (DHSA) to yield shikimate (SA).</text>
</comment>
<dbReference type="InterPro" id="IPR036291">
    <property type="entry name" value="NAD(P)-bd_dom_sf"/>
</dbReference>
<dbReference type="NCBIfam" id="NF001319">
    <property type="entry name" value="PRK00258.3-3"/>
    <property type="match status" value="1"/>
</dbReference>
<comment type="caution">
    <text evidence="3">Lacks conserved residue(s) required for the propagation of feature annotation.</text>
</comment>
<evidence type="ECO:0000256" key="1">
    <source>
        <dbReference type="ARBA" id="ARBA00004871"/>
    </source>
</evidence>
<dbReference type="GO" id="GO:0019632">
    <property type="term" value="P:shikimate metabolic process"/>
    <property type="evidence" value="ECO:0007669"/>
    <property type="project" value="TreeGrafter"/>
</dbReference>
<gene>
    <name evidence="6" type="primary">aroE_2</name>
    <name evidence="3" type="synonym">aroE</name>
    <name evidence="6" type="ORF">Ari01nite_16930</name>
</gene>
<keyword evidence="3" id="KW-0521">NADP</keyword>
<keyword evidence="3" id="KW-0560">Oxidoreductase</keyword>
<feature type="binding site" evidence="3">
    <location>
        <position position="114"/>
    </location>
    <ligand>
        <name>shikimate</name>
        <dbReference type="ChEBI" id="CHEBI:36208"/>
    </ligand>
</feature>
<dbReference type="AlphaFoldDB" id="A0A919JT00"/>
<dbReference type="GO" id="GO:0009423">
    <property type="term" value="P:chorismate biosynthetic process"/>
    <property type="evidence" value="ECO:0007669"/>
    <property type="project" value="UniProtKB-UniRule"/>
</dbReference>
<evidence type="ECO:0000256" key="2">
    <source>
        <dbReference type="ARBA" id="ARBA00023141"/>
    </source>
</evidence>
<comment type="caution">
    <text evidence="6">The sequence shown here is derived from an EMBL/GenBank/DDBJ whole genome shotgun (WGS) entry which is preliminary data.</text>
</comment>
<keyword evidence="2 3" id="KW-0057">Aromatic amino acid biosynthesis</keyword>
<dbReference type="InterPro" id="IPR041121">
    <property type="entry name" value="SDH_C"/>
</dbReference>
<feature type="binding site" evidence="3">
    <location>
        <begin position="21"/>
        <end position="23"/>
    </location>
    <ligand>
        <name>shikimate</name>
        <dbReference type="ChEBI" id="CHEBI:36208"/>
    </ligand>
</feature>
<organism evidence="6 7">
    <name type="scientific">Paractinoplanes rishiriensis</name>
    <dbReference type="NCBI Taxonomy" id="1050105"/>
    <lineage>
        <taxon>Bacteria</taxon>
        <taxon>Bacillati</taxon>
        <taxon>Actinomycetota</taxon>
        <taxon>Actinomycetes</taxon>
        <taxon>Micromonosporales</taxon>
        <taxon>Micromonosporaceae</taxon>
        <taxon>Paractinoplanes</taxon>
    </lineage>
</organism>
<dbReference type="HAMAP" id="MF_00222">
    <property type="entry name" value="Shikimate_DH_AroE"/>
    <property type="match status" value="1"/>
</dbReference>
<evidence type="ECO:0000259" key="5">
    <source>
        <dbReference type="Pfam" id="PF18317"/>
    </source>
</evidence>
<evidence type="ECO:0000259" key="4">
    <source>
        <dbReference type="Pfam" id="PF08501"/>
    </source>
</evidence>
<feature type="binding site" evidence="3">
    <location>
        <position position="262"/>
    </location>
    <ligand>
        <name>shikimate</name>
        <dbReference type="ChEBI" id="CHEBI:36208"/>
    </ligand>
</feature>
<dbReference type="Gene3D" id="3.40.50.10860">
    <property type="entry name" value="Leucine Dehydrogenase, chain A, domain 1"/>
    <property type="match status" value="1"/>
</dbReference>
<dbReference type="PANTHER" id="PTHR21089:SF1">
    <property type="entry name" value="BIFUNCTIONAL 3-DEHYDROQUINATE DEHYDRATASE_SHIKIMATE DEHYDROGENASE, CHLOROPLASTIC"/>
    <property type="match status" value="1"/>
</dbReference>
<evidence type="ECO:0000313" key="7">
    <source>
        <dbReference type="Proteomes" id="UP000636960"/>
    </source>
</evidence>
<dbReference type="GO" id="GO:0009073">
    <property type="term" value="P:aromatic amino acid family biosynthetic process"/>
    <property type="evidence" value="ECO:0007669"/>
    <property type="project" value="UniProtKB-KW"/>
</dbReference>
<dbReference type="Pfam" id="PF08501">
    <property type="entry name" value="Shikimate_dh_N"/>
    <property type="match status" value="1"/>
</dbReference>
<feature type="domain" description="Shikimate dehydrogenase substrate binding N-terminal" evidence="4">
    <location>
        <begin position="13"/>
        <end position="100"/>
    </location>
</feature>
<feature type="domain" description="SDH C-terminal" evidence="5">
    <location>
        <begin position="255"/>
        <end position="281"/>
    </location>
</feature>
<protein>
    <recommendedName>
        <fullName evidence="3">Shikimate dehydrogenase (NADP(+))</fullName>
        <shortName evidence="3">SDH</shortName>
        <ecNumber evidence="3">1.1.1.25</ecNumber>
    </recommendedName>
</protein>
<dbReference type="Proteomes" id="UP000636960">
    <property type="component" value="Unassembled WGS sequence"/>
</dbReference>
<keyword evidence="3" id="KW-0028">Amino-acid biosynthesis</keyword>
<comment type="similarity">
    <text evidence="3">Belongs to the shikimate dehydrogenase family.</text>
</comment>
<proteinExistence type="inferred from homology"/>
<keyword evidence="7" id="KW-1185">Reference proteome</keyword>
<dbReference type="RefSeq" id="WP_239162578.1">
    <property type="nucleotide sequence ID" value="NZ_BOMV01000012.1"/>
</dbReference>
<feature type="binding site" evidence="3">
    <location>
        <position position="234"/>
    </location>
    <ligand>
        <name>shikimate</name>
        <dbReference type="ChEBI" id="CHEBI:36208"/>
    </ligand>
</feature>
<dbReference type="GO" id="GO:0005829">
    <property type="term" value="C:cytosol"/>
    <property type="evidence" value="ECO:0007669"/>
    <property type="project" value="TreeGrafter"/>
</dbReference>
<feature type="binding site" evidence="3">
    <location>
        <position position="232"/>
    </location>
    <ligand>
        <name>NADP(+)</name>
        <dbReference type="ChEBI" id="CHEBI:58349"/>
    </ligand>
</feature>
<dbReference type="GO" id="GO:0004764">
    <property type="term" value="F:shikimate 3-dehydrogenase (NADP+) activity"/>
    <property type="evidence" value="ECO:0007669"/>
    <property type="project" value="UniProtKB-UniRule"/>
</dbReference>
<dbReference type="NCBIfam" id="NF009201">
    <property type="entry name" value="PRK12549.1"/>
    <property type="match status" value="1"/>
</dbReference>
<feature type="binding site" evidence="3">
    <location>
        <position position="98"/>
    </location>
    <ligand>
        <name>shikimate</name>
        <dbReference type="ChEBI" id="CHEBI:36208"/>
    </ligand>
</feature>
<evidence type="ECO:0000313" key="6">
    <source>
        <dbReference type="EMBL" id="GIE94228.1"/>
    </source>
</evidence>
<comment type="catalytic activity">
    <reaction evidence="3">
        <text>shikimate + NADP(+) = 3-dehydroshikimate + NADPH + H(+)</text>
        <dbReference type="Rhea" id="RHEA:17737"/>
        <dbReference type="ChEBI" id="CHEBI:15378"/>
        <dbReference type="ChEBI" id="CHEBI:16630"/>
        <dbReference type="ChEBI" id="CHEBI:36208"/>
        <dbReference type="ChEBI" id="CHEBI:57783"/>
        <dbReference type="ChEBI" id="CHEBI:58349"/>
        <dbReference type="EC" id="1.1.1.25"/>
    </reaction>
</comment>
<dbReference type="InterPro" id="IPR022893">
    <property type="entry name" value="Shikimate_DH_fam"/>
</dbReference>
<sequence>MTTTAPAPVLIGLIGAGIRQSHSPLLHQHEADRHGIRLLYTTIDSHVLGLHAADLPELLRWARTLGYRGLNVTHPFKQEIVRHLDDLSPEARTLCAVNTVVFDDSAVATGHNTDAYGFRTSFAEHFPAAPRERVVQLGAGGAGSAVAHAMLTLGARHLTIVDVDPDRASTLAHALAGQFGPDRVGTGSPGDQSSLLATADGVINATPIGMAHHPGSPVATEDLRANLWVADLVYRPADTALLRAARAAGAATLPGVAMSVHQAVAAFELFTGLRADPGAMLADSAELLRIGG</sequence>
<feature type="active site" description="Proton acceptor" evidence="3">
    <location>
        <position position="77"/>
    </location>
</feature>
<dbReference type="InterPro" id="IPR046346">
    <property type="entry name" value="Aminoacid_DH-like_N_sf"/>
</dbReference>
<dbReference type="GO" id="GO:0008652">
    <property type="term" value="P:amino acid biosynthetic process"/>
    <property type="evidence" value="ECO:0007669"/>
    <property type="project" value="UniProtKB-KW"/>
</dbReference>
<dbReference type="SUPFAM" id="SSF51735">
    <property type="entry name" value="NAD(P)-binding Rossmann-fold domains"/>
    <property type="match status" value="1"/>
</dbReference>
<evidence type="ECO:0000256" key="3">
    <source>
        <dbReference type="HAMAP-Rule" id="MF_00222"/>
    </source>
</evidence>
<dbReference type="Pfam" id="PF18317">
    <property type="entry name" value="SDH_C"/>
    <property type="match status" value="1"/>
</dbReference>
<comment type="pathway">
    <text evidence="1 3">Metabolic intermediate biosynthesis; chorismate biosynthesis; chorismate from D-erythrose 4-phosphate and phosphoenolpyruvate: step 4/7.</text>
</comment>
<dbReference type="SUPFAM" id="SSF53223">
    <property type="entry name" value="Aminoacid dehydrogenase-like, N-terminal domain"/>
    <property type="match status" value="1"/>
</dbReference>
<comment type="subunit">
    <text evidence="3">Homodimer.</text>
</comment>
<feature type="binding site" evidence="3">
    <location>
        <position position="255"/>
    </location>
    <ligand>
        <name>NADP(+)</name>
        <dbReference type="ChEBI" id="CHEBI:58349"/>
    </ligand>
</feature>
<feature type="binding site" evidence="3">
    <location>
        <begin position="138"/>
        <end position="142"/>
    </location>
    <ligand>
        <name>NADP(+)</name>
        <dbReference type="ChEBI" id="CHEBI:58349"/>
    </ligand>
</feature>
<reference evidence="6" key="1">
    <citation type="submission" date="2021-01" db="EMBL/GenBank/DDBJ databases">
        <title>Whole genome shotgun sequence of Actinoplanes rishiriensis NBRC 108556.</title>
        <authorList>
            <person name="Komaki H."/>
            <person name="Tamura T."/>
        </authorList>
    </citation>
    <scope>NUCLEOTIDE SEQUENCE</scope>
    <source>
        <strain evidence="6">NBRC 108556</strain>
    </source>
</reference>
<dbReference type="Gene3D" id="3.40.50.720">
    <property type="entry name" value="NAD(P)-binding Rossmann-like Domain"/>
    <property type="match status" value="1"/>
</dbReference>